<accession>A0A9R0RDJ2</accession>
<keyword evidence="2" id="KW-1185">Reference proteome</keyword>
<reference evidence="1 2" key="1">
    <citation type="submission" date="2017-09" db="EMBL/GenBank/DDBJ databases">
        <authorList>
            <consortium name="International Durum Wheat Genome Sequencing Consortium (IDWGSC)"/>
            <person name="Milanesi L."/>
        </authorList>
    </citation>
    <scope>NUCLEOTIDE SEQUENCE [LARGE SCALE GENOMIC DNA]</scope>
    <source>
        <strain evidence="2">cv. Svevo</strain>
    </source>
</reference>
<dbReference type="EMBL" id="LT934115">
    <property type="protein sequence ID" value="VAH58635.1"/>
    <property type="molecule type" value="Genomic_DNA"/>
</dbReference>
<organism evidence="1 2">
    <name type="scientific">Triticum turgidum subsp. durum</name>
    <name type="common">Durum wheat</name>
    <name type="synonym">Triticum durum</name>
    <dbReference type="NCBI Taxonomy" id="4567"/>
    <lineage>
        <taxon>Eukaryota</taxon>
        <taxon>Viridiplantae</taxon>
        <taxon>Streptophyta</taxon>
        <taxon>Embryophyta</taxon>
        <taxon>Tracheophyta</taxon>
        <taxon>Spermatophyta</taxon>
        <taxon>Magnoliopsida</taxon>
        <taxon>Liliopsida</taxon>
        <taxon>Poales</taxon>
        <taxon>Poaceae</taxon>
        <taxon>BOP clade</taxon>
        <taxon>Pooideae</taxon>
        <taxon>Triticodae</taxon>
        <taxon>Triticeae</taxon>
        <taxon>Triticinae</taxon>
        <taxon>Triticum</taxon>
    </lineage>
</organism>
<proteinExistence type="predicted"/>
<dbReference type="AlphaFoldDB" id="A0A9R0RDJ2"/>
<sequence length="202" mass="22110">MGGAAVGPGRVDAGVDAVRRRRLHCPRLIRSNLLPAPAADGVVAEGRPVLADHWRCAVLPSLCNCAVMVLEKVVLPLDVAPPAKRGICIVLPSPNVWFSLNFCIIIHRRCNQLIQLLGRVCFVIQTWRSFRMVTYSQRISMRCEAHQKKYPDAKVISLGIGDTTQPIPSIFTSTMTEVSRIIDGDMDDSCGLEKVASSHLPG</sequence>
<evidence type="ECO:0000313" key="1">
    <source>
        <dbReference type="EMBL" id="VAH58635.1"/>
    </source>
</evidence>
<dbReference type="Proteomes" id="UP000324705">
    <property type="component" value="Chromosome 3A"/>
</dbReference>
<gene>
    <name evidence="1" type="ORF">TRITD_3Av1G047990</name>
</gene>
<dbReference type="Gramene" id="TRITD3Av1G047990.2">
    <property type="protein sequence ID" value="TRITD3Av1G047990.2"/>
    <property type="gene ID" value="TRITD3Av1G047990"/>
</dbReference>
<name>A0A9R0RDJ2_TRITD</name>
<evidence type="ECO:0000313" key="2">
    <source>
        <dbReference type="Proteomes" id="UP000324705"/>
    </source>
</evidence>
<protein>
    <submittedName>
        <fullName evidence="1">Uncharacterized protein</fullName>
    </submittedName>
</protein>